<dbReference type="OrthoDB" id="9795863at2"/>
<comment type="similarity">
    <text evidence="1 12 13">Belongs to the ATPase B chain family.</text>
</comment>
<dbReference type="InterPro" id="IPR050059">
    <property type="entry name" value="ATP_synthase_B_chain"/>
</dbReference>
<evidence type="ECO:0000256" key="3">
    <source>
        <dbReference type="ARBA" id="ARBA00022547"/>
    </source>
</evidence>
<keyword evidence="2 12" id="KW-0813">Transport</keyword>
<keyword evidence="5 12" id="KW-0375">Hydrogen ion transport</keyword>
<dbReference type="PANTHER" id="PTHR33445:SF2">
    <property type="entry name" value="ATP SYNTHASE SUBUNIT B', CHLOROPLASTIC"/>
    <property type="match status" value="1"/>
</dbReference>
<reference evidence="14 15" key="1">
    <citation type="submission" date="2012-01" db="EMBL/GenBank/DDBJ databases">
        <title>The Genome Sequence of Helcococcus kunzii ATCC 51366.</title>
        <authorList>
            <consortium name="The Broad Institute Genome Sequencing Platform"/>
            <person name="Earl A."/>
            <person name="Ward D."/>
            <person name="Feldgarden M."/>
            <person name="Gevers D."/>
            <person name="Huys G."/>
            <person name="Young S.K."/>
            <person name="Zeng Q."/>
            <person name="Gargeya S."/>
            <person name="Fitzgerald M."/>
            <person name="Haas B."/>
            <person name="Abouelleil A."/>
            <person name="Alvarado L."/>
            <person name="Arachchi H.M."/>
            <person name="Berlin A."/>
            <person name="Chapman S.B."/>
            <person name="Gearin G."/>
            <person name="Goldberg J."/>
            <person name="Griggs A."/>
            <person name="Gujja S."/>
            <person name="Hansen M."/>
            <person name="Heiman D."/>
            <person name="Howarth C."/>
            <person name="Larimer J."/>
            <person name="Lui A."/>
            <person name="MacDonald P.J.P."/>
            <person name="McCowen C."/>
            <person name="Montmayeur A."/>
            <person name="Murphy C."/>
            <person name="Neiman D."/>
            <person name="Pearson M."/>
            <person name="Priest M."/>
            <person name="Roberts A."/>
            <person name="Saif S."/>
            <person name="Shea T."/>
            <person name="Sisk P."/>
            <person name="Stolte C."/>
            <person name="Sykes S."/>
            <person name="Wortman J."/>
            <person name="Nusbaum C."/>
            <person name="Birren B."/>
        </authorList>
    </citation>
    <scope>NUCLEOTIDE SEQUENCE [LARGE SCALE GENOMIC DNA]</scope>
    <source>
        <strain evidence="14 15">ATCC 51366</strain>
    </source>
</reference>
<evidence type="ECO:0000256" key="11">
    <source>
        <dbReference type="ARBA" id="ARBA00037847"/>
    </source>
</evidence>
<evidence type="ECO:0000256" key="10">
    <source>
        <dbReference type="ARBA" id="ARBA00025198"/>
    </source>
</evidence>
<dbReference type="GO" id="GO:0046933">
    <property type="term" value="F:proton-transporting ATP synthase activity, rotational mechanism"/>
    <property type="evidence" value="ECO:0007669"/>
    <property type="project" value="UniProtKB-UniRule"/>
</dbReference>
<dbReference type="STRING" id="883114.HMPREF9709_01326"/>
<evidence type="ECO:0000256" key="9">
    <source>
        <dbReference type="ARBA" id="ARBA00023310"/>
    </source>
</evidence>
<dbReference type="GO" id="GO:0012505">
    <property type="term" value="C:endomembrane system"/>
    <property type="evidence" value="ECO:0007669"/>
    <property type="project" value="UniProtKB-SubCell"/>
</dbReference>
<protein>
    <recommendedName>
        <fullName evidence="12">ATP synthase subunit b</fullName>
    </recommendedName>
    <alternativeName>
        <fullName evidence="12">ATP synthase F(0) sector subunit b</fullName>
    </alternativeName>
    <alternativeName>
        <fullName evidence="12">ATPase subunit I</fullName>
    </alternativeName>
    <alternativeName>
        <fullName evidence="12">F-type ATPase subunit b</fullName>
        <shortName evidence="12">F-ATPase subunit b</shortName>
    </alternativeName>
</protein>
<name>H3NPQ4_9FIRM</name>
<sequence length="169" mass="19394">MLDINPQVIPQIPDLFVQLAATLILFLVMRHFLFKPVKKLLDDRKNFIEEGVKTAEEAKLAIERSQEEYDKRILEAKKESSEIISQARMYGEDLKSKAVQESKALAQAEYDKSIKAIESEREKTMKSMNDEIVDIAISAAEKVLREKVGEDTDKKMVKSLIKDLEDSYE</sequence>
<dbReference type="GO" id="GO:0045259">
    <property type="term" value="C:proton-transporting ATP synthase complex"/>
    <property type="evidence" value="ECO:0007669"/>
    <property type="project" value="UniProtKB-KW"/>
</dbReference>
<dbReference type="EMBL" id="AGEI01000024">
    <property type="protein sequence ID" value="EHR33282.1"/>
    <property type="molecule type" value="Genomic_DNA"/>
</dbReference>
<evidence type="ECO:0000256" key="1">
    <source>
        <dbReference type="ARBA" id="ARBA00005513"/>
    </source>
</evidence>
<keyword evidence="3 12" id="KW-0138">CF(0)</keyword>
<evidence type="ECO:0000313" key="14">
    <source>
        <dbReference type="EMBL" id="EHR33282.1"/>
    </source>
</evidence>
<comment type="caution">
    <text evidence="14">The sequence shown here is derived from an EMBL/GenBank/DDBJ whole genome shotgun (WGS) entry which is preliminary data.</text>
</comment>
<dbReference type="HAMAP" id="MF_01398">
    <property type="entry name" value="ATP_synth_b_bprime"/>
    <property type="match status" value="1"/>
</dbReference>
<keyword evidence="4 12" id="KW-0812">Transmembrane</keyword>
<keyword evidence="6 12" id="KW-1133">Transmembrane helix</keyword>
<evidence type="ECO:0000256" key="7">
    <source>
        <dbReference type="ARBA" id="ARBA00023065"/>
    </source>
</evidence>
<evidence type="ECO:0000256" key="8">
    <source>
        <dbReference type="ARBA" id="ARBA00023136"/>
    </source>
</evidence>
<evidence type="ECO:0000256" key="2">
    <source>
        <dbReference type="ARBA" id="ARBA00022448"/>
    </source>
</evidence>
<evidence type="ECO:0000256" key="12">
    <source>
        <dbReference type="HAMAP-Rule" id="MF_01398"/>
    </source>
</evidence>
<evidence type="ECO:0000256" key="4">
    <source>
        <dbReference type="ARBA" id="ARBA00022692"/>
    </source>
</evidence>
<keyword evidence="9 12" id="KW-0066">ATP synthesis</keyword>
<keyword evidence="8 12" id="KW-0472">Membrane</keyword>
<dbReference type="Pfam" id="PF00430">
    <property type="entry name" value="ATP-synt_B"/>
    <property type="match status" value="1"/>
</dbReference>
<dbReference type="HOGENOM" id="CLU_079215_4_0_9"/>
<dbReference type="InterPro" id="IPR002146">
    <property type="entry name" value="ATP_synth_b/b'su_bac/chlpt"/>
</dbReference>
<accession>H3NPQ4</accession>
<evidence type="ECO:0000256" key="5">
    <source>
        <dbReference type="ARBA" id="ARBA00022781"/>
    </source>
</evidence>
<proteinExistence type="inferred from homology"/>
<dbReference type="GO" id="GO:0046961">
    <property type="term" value="F:proton-transporting ATPase activity, rotational mechanism"/>
    <property type="evidence" value="ECO:0007669"/>
    <property type="project" value="TreeGrafter"/>
</dbReference>
<dbReference type="NCBIfam" id="TIGR01144">
    <property type="entry name" value="ATP_synt_b"/>
    <property type="match status" value="1"/>
</dbReference>
<comment type="function">
    <text evidence="10 12">F(1)F(0) ATP synthase produces ATP from ADP in the presence of a proton or sodium gradient. F-type ATPases consist of two structural domains, F(1) containing the extramembraneous catalytic core and F(0) containing the membrane proton channel, linked together by a central stalk and a peripheral stalk. During catalysis, ATP synthesis in the catalytic domain of F(1) is coupled via a rotary mechanism of the central stalk subunits to proton translocation.</text>
</comment>
<evidence type="ECO:0000256" key="13">
    <source>
        <dbReference type="RuleBase" id="RU003848"/>
    </source>
</evidence>
<comment type="function">
    <text evidence="12">Component of the F(0) channel, it forms part of the peripheral stalk, linking F(1) to F(0).</text>
</comment>
<dbReference type="CDD" id="cd06503">
    <property type="entry name" value="ATP-synt_Fo_b"/>
    <property type="match status" value="1"/>
</dbReference>
<comment type="subunit">
    <text evidence="12">F-type ATPases have 2 components, F(1) - the catalytic core - and F(0) - the membrane proton channel. F(1) has five subunits: alpha(3), beta(3), gamma(1), delta(1), epsilon(1). F(0) has three main subunits: a(1), b(2) and c(10-14). The alpha and beta chains form an alternating ring which encloses part of the gamma chain. F(1) is attached to F(0) by a central stalk formed by the gamma and epsilon chains, while a peripheral stalk is formed by the delta and b chains.</text>
</comment>
<keyword evidence="12" id="KW-1003">Cell membrane</keyword>
<comment type="subcellular location">
    <subcellularLocation>
        <location evidence="12">Cell membrane</location>
        <topology evidence="12">Single-pass membrane protein</topology>
    </subcellularLocation>
    <subcellularLocation>
        <location evidence="11">Endomembrane system</location>
        <topology evidence="11">Single-pass membrane protein</topology>
    </subcellularLocation>
</comment>
<dbReference type="Proteomes" id="UP000004191">
    <property type="component" value="Unassembled WGS sequence"/>
</dbReference>
<organism evidence="14 15">
    <name type="scientific">Helcococcus kunzii ATCC 51366</name>
    <dbReference type="NCBI Taxonomy" id="883114"/>
    <lineage>
        <taxon>Bacteria</taxon>
        <taxon>Bacillati</taxon>
        <taxon>Bacillota</taxon>
        <taxon>Tissierellia</taxon>
        <taxon>Tissierellales</taxon>
        <taxon>Peptoniphilaceae</taxon>
        <taxon>Helcococcus</taxon>
    </lineage>
</organism>
<dbReference type="InterPro" id="IPR005864">
    <property type="entry name" value="ATP_synth_F0_bsu_bac"/>
</dbReference>
<keyword evidence="7 12" id="KW-0406">Ion transport</keyword>
<dbReference type="GO" id="GO:0005886">
    <property type="term" value="C:plasma membrane"/>
    <property type="evidence" value="ECO:0007669"/>
    <property type="project" value="UniProtKB-SubCell"/>
</dbReference>
<evidence type="ECO:0000313" key="15">
    <source>
        <dbReference type="Proteomes" id="UP000004191"/>
    </source>
</evidence>
<gene>
    <name evidence="12" type="primary">atpF</name>
    <name evidence="14" type="ORF">HMPREF9709_01326</name>
</gene>
<dbReference type="GeneID" id="96999293"/>
<evidence type="ECO:0000256" key="6">
    <source>
        <dbReference type="ARBA" id="ARBA00022989"/>
    </source>
</evidence>
<dbReference type="RefSeq" id="WP_005398841.1">
    <property type="nucleotide sequence ID" value="NZ_JH601088.1"/>
</dbReference>
<dbReference type="eggNOG" id="COG0711">
    <property type="taxonomic scope" value="Bacteria"/>
</dbReference>
<keyword evidence="15" id="KW-1185">Reference proteome</keyword>
<feature type="transmembrane region" description="Helical" evidence="12">
    <location>
        <begin position="15"/>
        <end position="34"/>
    </location>
</feature>
<dbReference type="PANTHER" id="PTHR33445">
    <property type="entry name" value="ATP SYNTHASE SUBUNIT B', CHLOROPLASTIC"/>
    <property type="match status" value="1"/>
</dbReference>
<dbReference type="AlphaFoldDB" id="H3NPQ4"/>
<dbReference type="Gene3D" id="6.10.250.1580">
    <property type="match status" value="1"/>
</dbReference>